<name>A0A7D3QVE3_9VIRU</name>
<gene>
    <name evidence="1" type="ORF">Fadolivirus_1_726</name>
</gene>
<organism evidence="1 2">
    <name type="scientific">Fadolivirus FV1/VV64</name>
    <dbReference type="NCBI Taxonomy" id="3070911"/>
    <lineage>
        <taxon>Viruses</taxon>
        <taxon>Varidnaviria</taxon>
        <taxon>Bamfordvirae</taxon>
        <taxon>Nucleocytoviricota</taxon>
        <taxon>Megaviricetes</taxon>
        <taxon>Imitervirales</taxon>
        <taxon>Mimiviridae</taxon>
        <taxon>Klosneuvirinae</taxon>
        <taxon>Fadolivirus</taxon>
        <taxon>Fadolivirus algeromassiliense</taxon>
    </lineage>
</organism>
<evidence type="ECO:0000313" key="2">
    <source>
        <dbReference type="Proteomes" id="UP001162001"/>
    </source>
</evidence>
<dbReference type="Proteomes" id="UP001162001">
    <property type="component" value="Segment"/>
</dbReference>
<reference evidence="1 2" key="1">
    <citation type="submission" date="2020-04" db="EMBL/GenBank/DDBJ databases">
        <title>Advantages and limits of metagenomic assembly and binning of a giant virus.</title>
        <authorList>
            <person name="Schulz F."/>
            <person name="Andreani J."/>
            <person name="Francis R."/>
            <person name="Boudjemaa H."/>
            <person name="Bou Khalil J.Y."/>
            <person name="Lee J."/>
            <person name="La Scola B."/>
            <person name="Woyke T."/>
        </authorList>
    </citation>
    <scope>NUCLEOTIDE SEQUENCE [LARGE SCALE GENOMIC DNA]</scope>
    <source>
        <strain evidence="1 2">FV1/VV64</strain>
    </source>
</reference>
<protein>
    <submittedName>
        <fullName evidence="1">Uncharacterized protein</fullName>
    </submittedName>
</protein>
<sequence length="400" mass="47244">MPLKRSYEYVKTIIESKGCQLISSEYNNNKEPLQIIMRCGHENMVRFDLFVAGLKTYMCRSCSENAKCLDNIDSVKQYLINNKCQFISANNIIINRFTEIEYVGKCGHITKSKWNWIKKNSKLQCDMCNHKISDETIVKIVEERKCKLISIEKKYIDTIIKYVASCDCIVVETFLNFKERTHGKCNKCRDKKYTSLNDVDTYLNMLGCKILSTEYKNIYEKIDYIGLCGHKISKELKYIKLGYGLYCNDCISIQSNGEKIISEYFKNNSIKYISQHKFDNCKNINKLPFDFYLPDYNLIIEFDGQDHFKQNGYRGGIDKLKYRQKNDNIKTKFCFDNRIKLVRISYSELKNLNKLLEFIIKYIDIVNVMLIGNEYINMKHYPDKFYEFRCTSSDKLPLFI</sequence>
<dbReference type="Gene3D" id="3.40.960.10">
    <property type="entry name" value="VSR Endonuclease"/>
    <property type="match status" value="1"/>
</dbReference>
<accession>A0A7D3QVE3</accession>
<dbReference type="EMBL" id="MT418680">
    <property type="protein sequence ID" value="QKF94184.1"/>
    <property type="molecule type" value="Genomic_DNA"/>
</dbReference>
<proteinExistence type="predicted"/>
<evidence type="ECO:0000313" key="1">
    <source>
        <dbReference type="EMBL" id="QKF94184.1"/>
    </source>
</evidence>
<keyword evidence="2" id="KW-1185">Reference proteome</keyword>